<reference evidence="4 5" key="1">
    <citation type="submission" date="2020-06" db="EMBL/GenBank/DDBJ databases">
        <authorList>
            <person name="Li R."/>
            <person name="Bekaert M."/>
        </authorList>
    </citation>
    <scope>NUCLEOTIDE SEQUENCE [LARGE SCALE GENOMIC DNA]</scope>
    <source>
        <strain evidence="5">wild</strain>
    </source>
</reference>
<evidence type="ECO:0000313" key="4">
    <source>
        <dbReference type="EMBL" id="CAC5377022.1"/>
    </source>
</evidence>
<dbReference type="PROSITE" id="PS50853">
    <property type="entry name" value="FN3"/>
    <property type="match status" value="1"/>
</dbReference>
<dbReference type="PANTHER" id="PTHR13817">
    <property type="entry name" value="TITIN"/>
    <property type="match status" value="1"/>
</dbReference>
<evidence type="ECO:0000256" key="2">
    <source>
        <dbReference type="SAM" id="MobiDB-lite"/>
    </source>
</evidence>
<protein>
    <recommendedName>
        <fullName evidence="3">Fibronectin type-III domain-containing protein</fullName>
    </recommendedName>
</protein>
<feature type="compositionally biased region" description="Basic and acidic residues" evidence="2">
    <location>
        <begin position="216"/>
        <end position="233"/>
    </location>
</feature>
<dbReference type="InterPro" id="IPR013783">
    <property type="entry name" value="Ig-like_fold"/>
</dbReference>
<proteinExistence type="predicted"/>
<dbReference type="InterPro" id="IPR003961">
    <property type="entry name" value="FN3_dom"/>
</dbReference>
<dbReference type="CDD" id="cd00063">
    <property type="entry name" value="FN3"/>
    <property type="match status" value="1"/>
</dbReference>
<dbReference type="Pfam" id="PF00041">
    <property type="entry name" value="fn3"/>
    <property type="match status" value="1"/>
</dbReference>
<evidence type="ECO:0000259" key="3">
    <source>
        <dbReference type="PROSITE" id="PS50853"/>
    </source>
</evidence>
<dbReference type="SUPFAM" id="SSF49265">
    <property type="entry name" value="Fibronectin type III"/>
    <property type="match status" value="1"/>
</dbReference>
<dbReference type="AlphaFoldDB" id="A0A6J8B0N8"/>
<feature type="domain" description="Fibronectin type-III" evidence="3">
    <location>
        <begin position="45"/>
        <end position="139"/>
    </location>
</feature>
<keyword evidence="1" id="KW-0677">Repeat</keyword>
<dbReference type="EMBL" id="CACVKT020002234">
    <property type="protein sequence ID" value="CAC5377022.1"/>
    <property type="molecule type" value="Genomic_DNA"/>
</dbReference>
<dbReference type="Proteomes" id="UP000507470">
    <property type="component" value="Unassembled WGS sequence"/>
</dbReference>
<feature type="compositionally biased region" description="Basic and acidic residues" evidence="2">
    <location>
        <begin position="10"/>
        <end position="22"/>
    </location>
</feature>
<accession>A0A6J8B0N8</accession>
<feature type="region of interest" description="Disordered" evidence="2">
    <location>
        <begin position="214"/>
        <end position="237"/>
    </location>
</feature>
<dbReference type="OrthoDB" id="428111at2759"/>
<organism evidence="4 5">
    <name type="scientific">Mytilus coruscus</name>
    <name type="common">Sea mussel</name>
    <dbReference type="NCBI Taxonomy" id="42192"/>
    <lineage>
        <taxon>Eukaryota</taxon>
        <taxon>Metazoa</taxon>
        <taxon>Spiralia</taxon>
        <taxon>Lophotrochozoa</taxon>
        <taxon>Mollusca</taxon>
        <taxon>Bivalvia</taxon>
        <taxon>Autobranchia</taxon>
        <taxon>Pteriomorphia</taxon>
        <taxon>Mytilida</taxon>
        <taxon>Mytiloidea</taxon>
        <taxon>Mytilidae</taxon>
        <taxon>Mytilinae</taxon>
        <taxon>Mytilus</taxon>
    </lineage>
</organism>
<evidence type="ECO:0000256" key="1">
    <source>
        <dbReference type="ARBA" id="ARBA00022737"/>
    </source>
</evidence>
<sequence>MGANNSLAEDDPRRNFDHKDKYTTSAKYRLSYHGVSNAKGKPPPPEGTPSLRNITHNSLTVVWSPPQGQRIDTILAYRVEIYNATTRRWKVVTSCCQGNSYDVKDLKPDSEYCLRIRAENLFGWSKPSQSTHMVRTRSLPNRRSMFEQEEAKNTKLVRRHSYNIKIEANVATMLFNKTEESGNCNTIGTFPMRRNGNTRMSLPIQRRTVASLLPGSRRESTCSMRDTRRRSIEESSVCTDETDESLKSLKLHRISMSTEEDSCARSTSSTSMTSIPEMQEENSFEHLECKNNKEEYWKQNWLSPTLEVSHDDILKSPYSDDTKLSMFSRSPMQRQSDHFSDLTETNKLSQYDIDSDSQIWKGKDDVPLDNENISDLRSLRDILCSNDLMVKTLNADNNGNYCNKLYNNVIHEVDEENVTMDIVSAL</sequence>
<feature type="region of interest" description="Disordered" evidence="2">
    <location>
        <begin position="257"/>
        <end position="283"/>
    </location>
</feature>
<dbReference type="InterPro" id="IPR036116">
    <property type="entry name" value="FN3_sf"/>
</dbReference>
<dbReference type="PANTHER" id="PTHR13817:SF166">
    <property type="entry name" value="NEURONAL IGCAM-RELATED"/>
    <property type="match status" value="1"/>
</dbReference>
<keyword evidence="5" id="KW-1185">Reference proteome</keyword>
<gene>
    <name evidence="4" type="ORF">MCOR_13469</name>
</gene>
<feature type="compositionally biased region" description="Polar residues" evidence="2">
    <location>
        <begin position="264"/>
        <end position="276"/>
    </location>
</feature>
<evidence type="ECO:0000313" key="5">
    <source>
        <dbReference type="Proteomes" id="UP000507470"/>
    </source>
</evidence>
<dbReference type="Gene3D" id="2.60.40.10">
    <property type="entry name" value="Immunoglobulins"/>
    <property type="match status" value="1"/>
</dbReference>
<name>A0A6J8B0N8_MYTCO</name>
<dbReference type="SMART" id="SM00060">
    <property type="entry name" value="FN3"/>
    <property type="match status" value="1"/>
</dbReference>
<dbReference type="InterPro" id="IPR050964">
    <property type="entry name" value="Striated_Muscle_Regulatory"/>
</dbReference>
<feature type="region of interest" description="Disordered" evidence="2">
    <location>
        <begin position="1"/>
        <end position="53"/>
    </location>
</feature>